<gene>
    <name evidence="3" type="ORF">BOKJ2_LOCUS8518</name>
</gene>
<dbReference type="AlphaFoldDB" id="A0A811KXH5"/>
<keyword evidence="4" id="KW-1185">Reference proteome</keyword>
<evidence type="ECO:0000259" key="2">
    <source>
        <dbReference type="PROSITE" id="PS00028"/>
    </source>
</evidence>
<accession>A0A811KXH5</accession>
<protein>
    <recommendedName>
        <fullName evidence="2">C2H2-type domain-containing protein</fullName>
    </recommendedName>
</protein>
<comment type="caution">
    <text evidence="3">The sequence shown here is derived from an EMBL/GenBank/DDBJ whole genome shotgun (WGS) entry which is preliminary data.</text>
</comment>
<evidence type="ECO:0000313" key="3">
    <source>
        <dbReference type="EMBL" id="CAD5219586.1"/>
    </source>
</evidence>
<dbReference type="Proteomes" id="UP000614601">
    <property type="component" value="Unassembled WGS sequence"/>
</dbReference>
<feature type="compositionally biased region" description="Basic and acidic residues" evidence="1">
    <location>
        <begin position="77"/>
        <end position="100"/>
    </location>
</feature>
<dbReference type="InterPro" id="IPR013087">
    <property type="entry name" value="Znf_C2H2_type"/>
</dbReference>
<feature type="compositionally biased region" description="Basic residues" evidence="1">
    <location>
        <begin position="202"/>
        <end position="211"/>
    </location>
</feature>
<dbReference type="PROSITE" id="PS00028">
    <property type="entry name" value="ZINC_FINGER_C2H2_1"/>
    <property type="match status" value="1"/>
</dbReference>
<dbReference type="EMBL" id="CAJFCW020000004">
    <property type="protein sequence ID" value="CAG9112677.1"/>
    <property type="molecule type" value="Genomic_DNA"/>
</dbReference>
<dbReference type="OrthoDB" id="5872548at2759"/>
<reference evidence="3" key="1">
    <citation type="submission" date="2020-09" db="EMBL/GenBank/DDBJ databases">
        <authorList>
            <person name="Kikuchi T."/>
        </authorList>
    </citation>
    <scope>NUCLEOTIDE SEQUENCE</scope>
    <source>
        <strain evidence="3">SH1</strain>
    </source>
</reference>
<feature type="domain" description="C2H2-type" evidence="2">
    <location>
        <begin position="28"/>
        <end position="49"/>
    </location>
</feature>
<dbReference type="Proteomes" id="UP000783686">
    <property type="component" value="Unassembled WGS sequence"/>
</dbReference>
<organism evidence="3 4">
    <name type="scientific">Bursaphelenchus okinawaensis</name>
    <dbReference type="NCBI Taxonomy" id="465554"/>
    <lineage>
        <taxon>Eukaryota</taxon>
        <taxon>Metazoa</taxon>
        <taxon>Ecdysozoa</taxon>
        <taxon>Nematoda</taxon>
        <taxon>Chromadorea</taxon>
        <taxon>Rhabditida</taxon>
        <taxon>Tylenchina</taxon>
        <taxon>Tylenchomorpha</taxon>
        <taxon>Aphelenchoidea</taxon>
        <taxon>Aphelenchoididae</taxon>
        <taxon>Bursaphelenchus</taxon>
    </lineage>
</organism>
<feature type="region of interest" description="Disordered" evidence="1">
    <location>
        <begin position="77"/>
        <end position="136"/>
    </location>
</feature>
<sequence length="211" mass="23976">MRNKPFVSAQRRYDNARVREHEIRQRLCEECGKVISGGDSVFQHHVVSHEAAFICYQLYHFEKGSIIPKQYYGHQEAKLQKPTEDEKAHHSESSATPEKRTFRKTIMSQQVKEKQPPAKKPKLAITPKAETKAPPEPAFIQEDIVELQLSSESDSTNTTDDEEEIPADLLLLSGSESEVSGVDEEDVQEDYKMLAQGTSSRGRQRKPKPIN</sequence>
<feature type="region of interest" description="Disordered" evidence="1">
    <location>
        <begin position="172"/>
        <end position="211"/>
    </location>
</feature>
<dbReference type="EMBL" id="CAJFDH010000004">
    <property type="protein sequence ID" value="CAD5219586.1"/>
    <property type="molecule type" value="Genomic_DNA"/>
</dbReference>
<evidence type="ECO:0000313" key="4">
    <source>
        <dbReference type="Proteomes" id="UP000614601"/>
    </source>
</evidence>
<name>A0A811KXH5_9BILA</name>
<proteinExistence type="predicted"/>
<evidence type="ECO:0000256" key="1">
    <source>
        <dbReference type="SAM" id="MobiDB-lite"/>
    </source>
</evidence>
<feature type="region of interest" description="Disordered" evidence="1">
    <location>
        <begin position="148"/>
        <end position="167"/>
    </location>
</feature>